<dbReference type="InterPro" id="IPR001547">
    <property type="entry name" value="Glyco_hydro_5"/>
</dbReference>
<organism evidence="8 9">
    <name type="scientific">Paractinoplanes tereljensis</name>
    <dbReference type="NCBI Taxonomy" id="571912"/>
    <lineage>
        <taxon>Bacteria</taxon>
        <taxon>Bacillati</taxon>
        <taxon>Actinomycetota</taxon>
        <taxon>Actinomycetes</taxon>
        <taxon>Micromonosporales</taxon>
        <taxon>Micromonosporaceae</taxon>
        <taxon>Paractinoplanes</taxon>
    </lineage>
</organism>
<evidence type="ECO:0000313" key="9">
    <source>
        <dbReference type="Proteomes" id="UP000623608"/>
    </source>
</evidence>
<keyword evidence="4 5" id="KW-0326">Glycosidase</keyword>
<feature type="signal peptide" evidence="6">
    <location>
        <begin position="1"/>
        <end position="28"/>
    </location>
</feature>
<dbReference type="PANTHER" id="PTHR34142:SF1">
    <property type="entry name" value="GLYCOSIDE HYDROLASE FAMILY 5 DOMAIN-CONTAINING PROTEIN"/>
    <property type="match status" value="1"/>
</dbReference>
<dbReference type="EMBL" id="BOMY01000064">
    <property type="protein sequence ID" value="GIF26777.1"/>
    <property type="molecule type" value="Genomic_DNA"/>
</dbReference>
<comment type="catalytic activity">
    <reaction evidence="1">
        <text>Endohydrolysis of (1-&gt;4)-beta-D-glucosidic linkages in cellulose, lichenin and cereal beta-D-glucans.</text>
        <dbReference type="EC" id="3.2.1.4"/>
    </reaction>
</comment>
<evidence type="ECO:0000256" key="5">
    <source>
        <dbReference type="RuleBase" id="RU361153"/>
    </source>
</evidence>
<dbReference type="Gene3D" id="3.20.20.80">
    <property type="entry name" value="Glycosidases"/>
    <property type="match status" value="1"/>
</dbReference>
<feature type="domain" description="Glycoside hydrolase family 5" evidence="7">
    <location>
        <begin position="41"/>
        <end position="286"/>
    </location>
</feature>
<dbReference type="InterPro" id="IPR018087">
    <property type="entry name" value="Glyco_hydro_5_CS"/>
</dbReference>
<dbReference type="GO" id="GO:0009251">
    <property type="term" value="P:glucan catabolic process"/>
    <property type="evidence" value="ECO:0007669"/>
    <property type="project" value="TreeGrafter"/>
</dbReference>
<keyword evidence="6" id="KW-0732">Signal</keyword>
<evidence type="ECO:0000313" key="8">
    <source>
        <dbReference type="EMBL" id="GIF26777.1"/>
    </source>
</evidence>
<protein>
    <recommendedName>
        <fullName evidence="2">cellulase</fullName>
        <ecNumber evidence="2">3.2.1.4</ecNumber>
    </recommendedName>
</protein>
<proteinExistence type="inferred from homology"/>
<comment type="caution">
    <text evidence="8">The sequence shown here is derived from an EMBL/GenBank/DDBJ whole genome shotgun (WGS) entry which is preliminary data.</text>
</comment>
<dbReference type="Proteomes" id="UP000623608">
    <property type="component" value="Unassembled WGS sequence"/>
</dbReference>
<evidence type="ECO:0000256" key="6">
    <source>
        <dbReference type="SAM" id="SignalP"/>
    </source>
</evidence>
<sequence>MKITAKLALTLAAALPLGAGALAVPAYAATGIHVSGQAVLESNGASFMMRGTNQPHAWFPGNTATALGWQKGWRANTVRVVLSGGRWTKNSASDVANVIAICKSNKLICLLEDHDTTGYGEASGAYSLSSAADYWISIKSALQGQENYVIINIGNEPYGNSNVSNWTADTKAAVSKLRNAGLDHALVVDAPNWGQDNNGVMKNNAASVQSADPRHNVIFSVHMYSQYGSSSTISSYVNTFKNNNLPLIIGEFGPYDAYGDINEDAILSVAHNAGYGLLGWSWSGNSSDLSYLDQVAGFDGNKPTTWGNRVWFGADGIYSTSSEAAIY</sequence>
<feature type="chain" id="PRO_5037436120" description="cellulase" evidence="6">
    <location>
        <begin position="29"/>
        <end position="327"/>
    </location>
</feature>
<evidence type="ECO:0000256" key="4">
    <source>
        <dbReference type="ARBA" id="ARBA00023295"/>
    </source>
</evidence>
<accession>A0A919P022</accession>
<dbReference type="PANTHER" id="PTHR34142">
    <property type="entry name" value="ENDO-BETA-1,4-GLUCANASE A"/>
    <property type="match status" value="1"/>
</dbReference>
<evidence type="ECO:0000256" key="1">
    <source>
        <dbReference type="ARBA" id="ARBA00000966"/>
    </source>
</evidence>
<name>A0A919P022_9ACTN</name>
<evidence type="ECO:0000256" key="3">
    <source>
        <dbReference type="ARBA" id="ARBA00022801"/>
    </source>
</evidence>
<dbReference type="EC" id="3.2.1.4" evidence="2"/>
<dbReference type="PROSITE" id="PS00659">
    <property type="entry name" value="GLYCOSYL_HYDROL_F5"/>
    <property type="match status" value="1"/>
</dbReference>
<comment type="similarity">
    <text evidence="5">Belongs to the glycosyl hydrolase 5 (cellulase A) family.</text>
</comment>
<evidence type="ECO:0000259" key="7">
    <source>
        <dbReference type="Pfam" id="PF00150"/>
    </source>
</evidence>
<dbReference type="SUPFAM" id="SSF51445">
    <property type="entry name" value="(Trans)glycosidases"/>
    <property type="match status" value="1"/>
</dbReference>
<dbReference type="GO" id="GO:0008810">
    <property type="term" value="F:cellulase activity"/>
    <property type="evidence" value="ECO:0007669"/>
    <property type="project" value="UniProtKB-EC"/>
</dbReference>
<gene>
    <name evidence="8" type="ORF">Ate02nite_95070</name>
</gene>
<keyword evidence="3 5" id="KW-0378">Hydrolase</keyword>
<dbReference type="InterPro" id="IPR017853">
    <property type="entry name" value="GH"/>
</dbReference>
<keyword evidence="9" id="KW-1185">Reference proteome</keyword>
<dbReference type="Pfam" id="PF00150">
    <property type="entry name" value="Cellulase"/>
    <property type="match status" value="1"/>
</dbReference>
<dbReference type="RefSeq" id="WP_203814574.1">
    <property type="nucleotide sequence ID" value="NZ_BOMY01000064.1"/>
</dbReference>
<reference evidence="8" key="1">
    <citation type="submission" date="2021-01" db="EMBL/GenBank/DDBJ databases">
        <title>Whole genome shotgun sequence of Actinoplanes tereljensis NBRC 105297.</title>
        <authorList>
            <person name="Komaki H."/>
            <person name="Tamura T."/>
        </authorList>
    </citation>
    <scope>NUCLEOTIDE SEQUENCE</scope>
    <source>
        <strain evidence="8">NBRC 105297</strain>
    </source>
</reference>
<evidence type="ECO:0000256" key="2">
    <source>
        <dbReference type="ARBA" id="ARBA00012601"/>
    </source>
</evidence>
<dbReference type="AlphaFoldDB" id="A0A919P022"/>